<dbReference type="Proteomes" id="UP000248856">
    <property type="component" value="Unassembled WGS sequence"/>
</dbReference>
<protein>
    <submittedName>
        <fullName evidence="2">Uncharacterized protein DUF4390</fullName>
    </submittedName>
</protein>
<dbReference type="OrthoDB" id="5298153at2"/>
<comment type="caution">
    <text evidence="2">The sequence shown here is derived from an EMBL/GenBank/DDBJ whole genome shotgun (WGS) entry which is preliminary data.</text>
</comment>
<evidence type="ECO:0000313" key="2">
    <source>
        <dbReference type="EMBL" id="RAR77563.1"/>
    </source>
</evidence>
<gene>
    <name evidence="2" type="ORF">AX018_103646</name>
</gene>
<keyword evidence="1" id="KW-1133">Transmembrane helix</keyword>
<organism evidence="2 3">
    <name type="scientific">Paracidovorax anthurii</name>
    <dbReference type="NCBI Taxonomy" id="78229"/>
    <lineage>
        <taxon>Bacteria</taxon>
        <taxon>Pseudomonadati</taxon>
        <taxon>Pseudomonadota</taxon>
        <taxon>Betaproteobacteria</taxon>
        <taxon>Burkholderiales</taxon>
        <taxon>Comamonadaceae</taxon>
        <taxon>Paracidovorax</taxon>
    </lineage>
</organism>
<dbReference type="AlphaFoldDB" id="A0A328YWP5"/>
<keyword evidence="1" id="KW-0472">Membrane</keyword>
<accession>A0A328YWP5</accession>
<dbReference type="InterPro" id="IPR025500">
    <property type="entry name" value="DUF4390"/>
</dbReference>
<evidence type="ECO:0000313" key="3">
    <source>
        <dbReference type="Proteomes" id="UP000248856"/>
    </source>
</evidence>
<sequence length="229" mass="25672">MTDSFTHFWASVLDDLRAGRGGRRRGRAPLSGRVGWLHAFAVCVALWLGAAMPATAQTGGDVPELRLDASDSGLYLSAVTRFELPDLAEDALFKGISVYFIAEADVLRERWYWSDKTVASAVRYLRLSYQPLTRRWRLNQSSVPFAHSGLGVVLGQSYDELGDAMAAMQRISRWKIADADEIDRQAAHVVHFRFRLDMSQLPRPFQIGAMGRNGWDLTLSRTERLSAEP</sequence>
<keyword evidence="1" id="KW-0812">Transmembrane</keyword>
<evidence type="ECO:0000256" key="1">
    <source>
        <dbReference type="SAM" id="Phobius"/>
    </source>
</evidence>
<name>A0A328YWP5_9BURK</name>
<keyword evidence="3" id="KW-1185">Reference proteome</keyword>
<dbReference type="EMBL" id="QLTA01000036">
    <property type="protein sequence ID" value="RAR77563.1"/>
    <property type="molecule type" value="Genomic_DNA"/>
</dbReference>
<feature type="transmembrane region" description="Helical" evidence="1">
    <location>
        <begin position="34"/>
        <end position="56"/>
    </location>
</feature>
<reference evidence="2 3" key="1">
    <citation type="submission" date="2018-06" db="EMBL/GenBank/DDBJ databases">
        <title>Genomic Encyclopedia of Archaeal and Bacterial Type Strains, Phase II (KMG-II): from individual species to whole genera.</title>
        <authorList>
            <person name="Goeker M."/>
        </authorList>
    </citation>
    <scope>NUCLEOTIDE SEQUENCE [LARGE SCALE GENOMIC DNA]</scope>
    <source>
        <strain evidence="2 3">CFPB 3232</strain>
    </source>
</reference>
<proteinExistence type="predicted"/>
<dbReference type="Pfam" id="PF14334">
    <property type="entry name" value="DUF4390"/>
    <property type="match status" value="1"/>
</dbReference>